<dbReference type="Proteomes" id="UP000038009">
    <property type="component" value="Unassembled WGS sequence"/>
</dbReference>
<dbReference type="AlphaFoldDB" id="A0A0N1PD68"/>
<dbReference type="PANTHER" id="PTHR21616:SF2">
    <property type="entry name" value="CENTROSOME AND SPINDLE POLE-ASSOCIATED PROTEIN 1"/>
    <property type="match status" value="1"/>
</dbReference>
<feature type="transmembrane region" description="Helical" evidence="2">
    <location>
        <begin position="478"/>
        <end position="508"/>
    </location>
</feature>
<accession>A0A0N1PD68</accession>
<feature type="signal peptide" evidence="3">
    <location>
        <begin position="1"/>
        <end position="32"/>
    </location>
</feature>
<name>A0A0N1PD68_LEPSE</name>
<feature type="transmembrane region" description="Helical" evidence="2">
    <location>
        <begin position="413"/>
        <end position="433"/>
    </location>
</feature>
<dbReference type="GO" id="GO:0032467">
    <property type="term" value="P:positive regulation of cytokinesis"/>
    <property type="evidence" value="ECO:0007669"/>
    <property type="project" value="InterPro"/>
</dbReference>
<dbReference type="GO" id="GO:0005874">
    <property type="term" value="C:microtubule"/>
    <property type="evidence" value="ECO:0007669"/>
    <property type="project" value="InterPro"/>
</dbReference>
<sequence length="554" mass="62533">MARSLFPARRRVLVCVTLLVLMLAITLAIVQAQEGEAVGNTAADAVQQPTDFVAPVATEEAPQAPQQKEPQQSAAVTEDASVGAEAQAAAEAEALRRQQAEVEERQRREEEEHRRQAEEAERKRREEEEHRRQAEEAERKRREEEEHRRQAEEAERKRREKEEHRRQAEEAERKRREAEEAARRAAAERAKRELDTIDVIRSSAVELPVGCAKLVKSYLFRVREERRIPVAAVSEARAQLNEARVSSPKQVQSLEQKLAKAQDALLVYDVQTLRTYGGNLPKTCIMQGQAWYDRQTTVRSENAYLQAYTHFYRLIVAHLYTMYETAEGLVYYLMDAYKPSLESFTSTVVAYQNRAWAIFEQLFPSNGSRPEMSMVELVKQSATMASYFLVPIGFGITAGLVAVIAFPPLAAGVLLYLYVYKIWAELFIFYYIYGMKLPEGLVAAAKATVETAKASQWDVLRTRTADTLLNLVTDSDRVFFNGILSIFLLLNVVAIVAILFCVWCRLCVPGMRSRKSKKSPLSATKASKRSDSKPAAPAKTKSSSPPASADKKRH</sequence>
<protein>
    <submittedName>
        <fullName evidence="4">Uncharacterized protein</fullName>
    </submittedName>
</protein>
<dbReference type="PANTHER" id="PTHR21616">
    <property type="entry name" value="CENTROSOME SPINDLE POLE ASSOCIATED PROTEIN"/>
    <property type="match status" value="1"/>
</dbReference>
<dbReference type="GO" id="GO:0005813">
    <property type="term" value="C:centrosome"/>
    <property type="evidence" value="ECO:0007669"/>
    <property type="project" value="InterPro"/>
</dbReference>
<feature type="compositionally biased region" description="Low complexity" evidence="1">
    <location>
        <begin position="533"/>
        <end position="548"/>
    </location>
</feature>
<organism evidence="4 5">
    <name type="scientific">Leptomonas seymouri</name>
    <dbReference type="NCBI Taxonomy" id="5684"/>
    <lineage>
        <taxon>Eukaryota</taxon>
        <taxon>Discoba</taxon>
        <taxon>Euglenozoa</taxon>
        <taxon>Kinetoplastea</taxon>
        <taxon>Metakinetoplastina</taxon>
        <taxon>Trypanosomatida</taxon>
        <taxon>Trypanosomatidae</taxon>
        <taxon>Leishmaniinae</taxon>
        <taxon>Leptomonas</taxon>
    </lineage>
</organism>
<feature type="compositionally biased region" description="Low complexity" evidence="1">
    <location>
        <begin position="59"/>
        <end position="75"/>
    </location>
</feature>
<keyword evidence="2" id="KW-1133">Transmembrane helix</keyword>
<feature type="region of interest" description="Disordered" evidence="1">
    <location>
        <begin position="513"/>
        <end position="554"/>
    </location>
</feature>
<evidence type="ECO:0000256" key="1">
    <source>
        <dbReference type="SAM" id="MobiDB-lite"/>
    </source>
</evidence>
<feature type="chain" id="PRO_5005879689" evidence="3">
    <location>
        <begin position="33"/>
        <end position="554"/>
    </location>
</feature>
<evidence type="ECO:0000313" key="5">
    <source>
        <dbReference type="Proteomes" id="UP000038009"/>
    </source>
</evidence>
<keyword evidence="5" id="KW-1185">Reference proteome</keyword>
<keyword evidence="2" id="KW-0812">Transmembrane</keyword>
<feature type="region of interest" description="Disordered" evidence="1">
    <location>
        <begin position="59"/>
        <end position="177"/>
    </location>
</feature>
<dbReference type="VEuPathDB" id="TriTrypDB:Lsey_0053_0230"/>
<evidence type="ECO:0000256" key="3">
    <source>
        <dbReference type="SAM" id="SignalP"/>
    </source>
</evidence>
<keyword evidence="3" id="KW-0732">Signal</keyword>
<gene>
    <name evidence="4" type="ORF">ABL78_2545</name>
</gene>
<dbReference type="InterPro" id="IPR026708">
    <property type="entry name" value="CSPP1"/>
</dbReference>
<dbReference type="GO" id="GO:0000922">
    <property type="term" value="C:spindle pole"/>
    <property type="evidence" value="ECO:0007669"/>
    <property type="project" value="InterPro"/>
</dbReference>
<feature type="transmembrane region" description="Helical" evidence="2">
    <location>
        <begin position="384"/>
        <end position="406"/>
    </location>
</feature>
<evidence type="ECO:0000256" key="2">
    <source>
        <dbReference type="SAM" id="Phobius"/>
    </source>
</evidence>
<evidence type="ECO:0000313" key="4">
    <source>
        <dbReference type="EMBL" id="KPI88370.1"/>
    </source>
</evidence>
<keyword evidence="2" id="KW-0472">Membrane</keyword>
<reference evidence="4 5" key="1">
    <citation type="journal article" date="2015" name="PLoS Pathog.">
        <title>Leptomonas seymouri: Adaptations to the Dixenous Life Cycle Analyzed by Genome Sequencing, Transcriptome Profiling and Co-infection with Leishmania donovani.</title>
        <authorList>
            <person name="Kraeva N."/>
            <person name="Butenko A."/>
            <person name="Hlavacova J."/>
            <person name="Kostygov A."/>
            <person name="Myskova J."/>
            <person name="Grybchuk D."/>
            <person name="Lestinova T."/>
            <person name="Votypka J."/>
            <person name="Volf P."/>
            <person name="Opperdoes F."/>
            <person name="Flegontov P."/>
            <person name="Lukes J."/>
            <person name="Yurchenko V."/>
        </authorList>
    </citation>
    <scope>NUCLEOTIDE SEQUENCE [LARGE SCALE GENOMIC DNA]</scope>
    <source>
        <strain evidence="4 5">ATCC 30220</strain>
    </source>
</reference>
<dbReference type="OMA" id="YLFRVHE"/>
<comment type="caution">
    <text evidence="4">The sequence shown here is derived from an EMBL/GenBank/DDBJ whole genome shotgun (WGS) entry which is preliminary data.</text>
</comment>
<proteinExistence type="predicted"/>
<dbReference type="OrthoDB" id="248776at2759"/>
<feature type="compositionally biased region" description="Basic and acidic residues" evidence="1">
    <location>
        <begin position="93"/>
        <end position="177"/>
    </location>
</feature>
<dbReference type="EMBL" id="LJSK01000053">
    <property type="protein sequence ID" value="KPI88370.1"/>
    <property type="molecule type" value="Genomic_DNA"/>
</dbReference>